<keyword evidence="1 2" id="KW-0597">Phosphoprotein</keyword>
<dbReference type="SUPFAM" id="SSF52172">
    <property type="entry name" value="CheY-like"/>
    <property type="match status" value="1"/>
</dbReference>
<dbReference type="Pfam" id="PF00072">
    <property type="entry name" value="Response_reg"/>
    <property type="match status" value="1"/>
</dbReference>
<organism evidence="4 5">
    <name type="scientific">Mycoplana dimorpha</name>
    <dbReference type="NCBI Taxonomy" id="28320"/>
    <lineage>
        <taxon>Bacteria</taxon>
        <taxon>Pseudomonadati</taxon>
        <taxon>Pseudomonadota</taxon>
        <taxon>Alphaproteobacteria</taxon>
        <taxon>Hyphomicrobiales</taxon>
        <taxon>Rhizobiaceae</taxon>
        <taxon>Mycoplana</taxon>
    </lineage>
</organism>
<feature type="modified residue" description="4-aspartylphosphate" evidence="2">
    <location>
        <position position="54"/>
    </location>
</feature>
<keyword evidence="5" id="KW-1185">Reference proteome</keyword>
<dbReference type="EMBL" id="PZZZ01000003">
    <property type="protein sequence ID" value="PTM96497.1"/>
    <property type="molecule type" value="Genomic_DNA"/>
</dbReference>
<dbReference type="SMART" id="SM00448">
    <property type="entry name" value="REC"/>
    <property type="match status" value="1"/>
</dbReference>
<dbReference type="Gene3D" id="3.40.50.2300">
    <property type="match status" value="1"/>
</dbReference>
<reference evidence="4 5" key="1">
    <citation type="submission" date="2018-04" db="EMBL/GenBank/DDBJ databases">
        <title>Genomic Encyclopedia of Type Strains, Phase IV (KMG-IV): sequencing the most valuable type-strain genomes for metagenomic binning, comparative biology and taxonomic classification.</title>
        <authorList>
            <person name="Goeker M."/>
        </authorList>
    </citation>
    <scope>NUCLEOTIDE SEQUENCE [LARGE SCALE GENOMIC DNA]</scope>
    <source>
        <strain evidence="4 5">DSM 7138</strain>
    </source>
</reference>
<evidence type="ECO:0000256" key="1">
    <source>
        <dbReference type="ARBA" id="ARBA00022553"/>
    </source>
</evidence>
<name>A0A2T5BBY9_MYCDI</name>
<dbReference type="InterPro" id="IPR001789">
    <property type="entry name" value="Sig_transdc_resp-reg_receiver"/>
</dbReference>
<dbReference type="AlphaFoldDB" id="A0A2T5BBY9"/>
<evidence type="ECO:0000256" key="2">
    <source>
        <dbReference type="PROSITE-ProRule" id="PRU00169"/>
    </source>
</evidence>
<evidence type="ECO:0000313" key="4">
    <source>
        <dbReference type="EMBL" id="PTM96497.1"/>
    </source>
</evidence>
<evidence type="ECO:0000313" key="5">
    <source>
        <dbReference type="Proteomes" id="UP000241247"/>
    </source>
</evidence>
<accession>A0A2T5BBY9</accession>
<dbReference type="GO" id="GO:0000160">
    <property type="term" value="P:phosphorelay signal transduction system"/>
    <property type="evidence" value="ECO:0007669"/>
    <property type="project" value="InterPro"/>
</dbReference>
<dbReference type="InterPro" id="IPR050595">
    <property type="entry name" value="Bact_response_regulator"/>
</dbReference>
<proteinExistence type="predicted"/>
<feature type="domain" description="Response regulatory" evidence="3">
    <location>
        <begin position="5"/>
        <end position="119"/>
    </location>
</feature>
<dbReference type="OrthoDB" id="9782655at2"/>
<protein>
    <submittedName>
        <fullName evidence="4">Response regulator receiver domain-containing protein</fullName>
    </submittedName>
</protein>
<evidence type="ECO:0000259" key="3">
    <source>
        <dbReference type="PROSITE" id="PS50110"/>
    </source>
</evidence>
<comment type="caution">
    <text evidence="4">The sequence shown here is derived from an EMBL/GenBank/DDBJ whole genome shotgun (WGS) entry which is preliminary data.</text>
</comment>
<dbReference type="RefSeq" id="WP_108002538.1">
    <property type="nucleotide sequence ID" value="NZ_JBHEEX010000002.1"/>
</dbReference>
<dbReference type="PANTHER" id="PTHR44591:SF25">
    <property type="entry name" value="CHEMOTAXIS TWO-COMPONENT RESPONSE REGULATOR"/>
    <property type="match status" value="1"/>
</dbReference>
<dbReference type="PANTHER" id="PTHR44591">
    <property type="entry name" value="STRESS RESPONSE REGULATOR PROTEIN 1"/>
    <property type="match status" value="1"/>
</dbReference>
<dbReference type="InterPro" id="IPR011006">
    <property type="entry name" value="CheY-like_superfamily"/>
</dbReference>
<gene>
    <name evidence="4" type="ORF">C7449_103516</name>
</gene>
<sequence>MSANLISIVDDDEVAREAVVGLVRALGFTAAAFRGAAEFLNSDCLLRTDCLIADMQMPGMTGFQLYRHLVAAGQSIPTILVTAYPDEAVRAFALSAGVRCYLAKPLEPDALLGCIRSALVNPTEGRI</sequence>
<dbReference type="PROSITE" id="PS50110">
    <property type="entry name" value="RESPONSE_REGULATORY"/>
    <property type="match status" value="1"/>
</dbReference>
<dbReference type="Proteomes" id="UP000241247">
    <property type="component" value="Unassembled WGS sequence"/>
</dbReference>